<evidence type="ECO:0000256" key="3">
    <source>
        <dbReference type="ARBA" id="ARBA00022989"/>
    </source>
</evidence>
<feature type="region of interest" description="Disordered" evidence="5">
    <location>
        <begin position="316"/>
        <end position="458"/>
    </location>
</feature>
<feature type="compositionally biased region" description="Polar residues" evidence="5">
    <location>
        <begin position="433"/>
        <end position="449"/>
    </location>
</feature>
<comment type="subcellular location">
    <subcellularLocation>
        <location evidence="1">Membrane</location>
        <topology evidence="1">Single-pass membrane protein</topology>
    </subcellularLocation>
</comment>
<evidence type="ECO:0000313" key="8">
    <source>
        <dbReference type="EMBL" id="KAF2840621.1"/>
    </source>
</evidence>
<evidence type="ECO:0000313" key="9">
    <source>
        <dbReference type="Proteomes" id="UP000799429"/>
    </source>
</evidence>
<accession>A0A9P4SDA4</accession>
<feature type="compositionally biased region" description="Polar residues" evidence="5">
    <location>
        <begin position="324"/>
        <end position="339"/>
    </location>
</feature>
<feature type="transmembrane region" description="Helical" evidence="6">
    <location>
        <begin position="254"/>
        <end position="275"/>
    </location>
</feature>
<feature type="region of interest" description="Disordered" evidence="5">
    <location>
        <begin position="207"/>
        <end position="249"/>
    </location>
</feature>
<organism evidence="8 9">
    <name type="scientific">Patellaria atrata CBS 101060</name>
    <dbReference type="NCBI Taxonomy" id="1346257"/>
    <lineage>
        <taxon>Eukaryota</taxon>
        <taxon>Fungi</taxon>
        <taxon>Dikarya</taxon>
        <taxon>Ascomycota</taxon>
        <taxon>Pezizomycotina</taxon>
        <taxon>Dothideomycetes</taxon>
        <taxon>Dothideomycetes incertae sedis</taxon>
        <taxon>Patellariales</taxon>
        <taxon>Patellariaceae</taxon>
        <taxon>Patellaria</taxon>
    </lineage>
</organism>
<proteinExistence type="predicted"/>
<feature type="compositionally biased region" description="Polar residues" evidence="5">
    <location>
        <begin position="207"/>
        <end position="217"/>
    </location>
</feature>
<keyword evidence="4 6" id="KW-0472">Membrane</keyword>
<evidence type="ECO:0008006" key="10">
    <source>
        <dbReference type="Google" id="ProtNLM"/>
    </source>
</evidence>
<keyword evidence="9" id="KW-1185">Reference proteome</keyword>
<dbReference type="OrthoDB" id="5411678at2759"/>
<feature type="signal peptide" evidence="7">
    <location>
        <begin position="1"/>
        <end position="20"/>
    </location>
</feature>
<name>A0A9P4SDA4_9PEZI</name>
<feature type="compositionally biased region" description="Low complexity" evidence="5">
    <location>
        <begin position="218"/>
        <end position="233"/>
    </location>
</feature>
<gene>
    <name evidence="8" type="ORF">M501DRAFT_970831</name>
</gene>
<dbReference type="AlphaFoldDB" id="A0A9P4SDA4"/>
<dbReference type="Proteomes" id="UP000799429">
    <property type="component" value="Unassembled WGS sequence"/>
</dbReference>
<feature type="chain" id="PRO_5040327127" description="Mid2 domain-containing protein" evidence="7">
    <location>
        <begin position="21"/>
        <end position="490"/>
    </location>
</feature>
<evidence type="ECO:0000256" key="4">
    <source>
        <dbReference type="ARBA" id="ARBA00023136"/>
    </source>
</evidence>
<comment type="caution">
    <text evidence="8">The sequence shown here is derived from an EMBL/GenBank/DDBJ whole genome shotgun (WGS) entry which is preliminary data.</text>
</comment>
<sequence length="490" mass="50889">MKTTALFAASSFLLSSLVAAAPVNKRDLVVVTLYTEVYETVYTTTTVWIHPGDVIPQPTTTPAAEFYEEPYSPPTAAEMTSTEAPYVAPAPTSTSSQAPVYVEPKPSSFSSPPSPTTPTPTPEPPTTTSVLLPPETTSTPPIPTTESSIAIPTTSSEDPPPLPVTTSTSTAPPPSPTVITSIQVITKSATAPGESPTQITVIITTTAPIESTPQDNVPTSTSGTAPTSSSGAALQPDNGSSSSGGGLSDGGKTAIAVVIPVVAVAVLVLAGLWFWRRRKQKKSADEARRKEVEEYGFNPNNDPTLPVVAGSGMMEDSSGYRGWGNTTNPSNRKTSTTISGGFAAVSDSGSNPGGYQNPGSPQGTHSDSHSSDPLVNGRRETMDSDGIDALGSAPAAGSNSRSGVQRGPSNASSSYSVANHSDHSSGDIPMPNHNPQDYYSDNTYYQGNPYSDPAYGQQPVIKDVSARRNTRIENPTVFPQPGNSGIAQNF</sequence>
<dbReference type="GO" id="GO:0071944">
    <property type="term" value="C:cell periphery"/>
    <property type="evidence" value="ECO:0007669"/>
    <property type="project" value="UniProtKB-ARBA"/>
</dbReference>
<dbReference type="EMBL" id="MU006092">
    <property type="protein sequence ID" value="KAF2840621.1"/>
    <property type="molecule type" value="Genomic_DNA"/>
</dbReference>
<evidence type="ECO:0000256" key="5">
    <source>
        <dbReference type="SAM" id="MobiDB-lite"/>
    </source>
</evidence>
<feature type="compositionally biased region" description="Polar residues" evidence="5">
    <location>
        <begin position="397"/>
        <end position="419"/>
    </location>
</feature>
<dbReference type="InterPro" id="IPR051694">
    <property type="entry name" value="Immunoregulatory_rcpt-like"/>
</dbReference>
<dbReference type="PANTHER" id="PTHR15549">
    <property type="entry name" value="PAIRED IMMUNOGLOBULIN-LIKE TYPE 2 RECEPTOR"/>
    <property type="match status" value="1"/>
</dbReference>
<evidence type="ECO:0000256" key="2">
    <source>
        <dbReference type="ARBA" id="ARBA00022692"/>
    </source>
</evidence>
<feature type="compositionally biased region" description="Low complexity" evidence="5">
    <location>
        <begin position="126"/>
        <end position="157"/>
    </location>
</feature>
<dbReference type="GO" id="GO:0016020">
    <property type="term" value="C:membrane"/>
    <property type="evidence" value="ECO:0007669"/>
    <property type="project" value="UniProtKB-SubCell"/>
</dbReference>
<keyword evidence="3 6" id="KW-1133">Transmembrane helix</keyword>
<keyword evidence="7" id="KW-0732">Signal</keyword>
<feature type="compositionally biased region" description="Polar residues" evidence="5">
    <location>
        <begin position="347"/>
        <end position="365"/>
    </location>
</feature>
<reference evidence="8" key="1">
    <citation type="journal article" date="2020" name="Stud. Mycol.">
        <title>101 Dothideomycetes genomes: a test case for predicting lifestyles and emergence of pathogens.</title>
        <authorList>
            <person name="Haridas S."/>
            <person name="Albert R."/>
            <person name="Binder M."/>
            <person name="Bloem J."/>
            <person name="Labutti K."/>
            <person name="Salamov A."/>
            <person name="Andreopoulos B."/>
            <person name="Baker S."/>
            <person name="Barry K."/>
            <person name="Bills G."/>
            <person name="Bluhm B."/>
            <person name="Cannon C."/>
            <person name="Castanera R."/>
            <person name="Culley D."/>
            <person name="Daum C."/>
            <person name="Ezra D."/>
            <person name="Gonzalez J."/>
            <person name="Henrissat B."/>
            <person name="Kuo A."/>
            <person name="Liang C."/>
            <person name="Lipzen A."/>
            <person name="Lutzoni F."/>
            <person name="Magnuson J."/>
            <person name="Mondo S."/>
            <person name="Nolan M."/>
            <person name="Ohm R."/>
            <person name="Pangilinan J."/>
            <person name="Park H.-J."/>
            <person name="Ramirez L."/>
            <person name="Alfaro M."/>
            <person name="Sun H."/>
            <person name="Tritt A."/>
            <person name="Yoshinaga Y."/>
            <person name="Zwiers L.-H."/>
            <person name="Turgeon B."/>
            <person name="Goodwin S."/>
            <person name="Spatafora J."/>
            <person name="Crous P."/>
            <person name="Grigoriev I."/>
        </authorList>
    </citation>
    <scope>NUCLEOTIDE SEQUENCE</scope>
    <source>
        <strain evidence="8">CBS 101060</strain>
    </source>
</reference>
<protein>
    <recommendedName>
        <fullName evidence="10">Mid2 domain-containing protein</fullName>
    </recommendedName>
</protein>
<evidence type="ECO:0000256" key="7">
    <source>
        <dbReference type="SAM" id="SignalP"/>
    </source>
</evidence>
<evidence type="ECO:0000256" key="1">
    <source>
        <dbReference type="ARBA" id="ARBA00004167"/>
    </source>
</evidence>
<keyword evidence="2 6" id="KW-0812">Transmembrane</keyword>
<feature type="compositionally biased region" description="Pro residues" evidence="5">
    <location>
        <begin position="112"/>
        <end position="125"/>
    </location>
</feature>
<feature type="region of interest" description="Disordered" evidence="5">
    <location>
        <begin position="64"/>
        <end position="178"/>
    </location>
</feature>
<evidence type="ECO:0000256" key="6">
    <source>
        <dbReference type="SAM" id="Phobius"/>
    </source>
</evidence>
<dbReference type="PANTHER" id="PTHR15549:SF30">
    <property type="entry name" value="MID2 DOMAIN-CONTAINING PROTEIN"/>
    <property type="match status" value="1"/>
</dbReference>